<dbReference type="Pfam" id="PF02230">
    <property type="entry name" value="Abhydrolase_2"/>
    <property type="match status" value="1"/>
</dbReference>
<dbReference type="SUPFAM" id="SSF53474">
    <property type="entry name" value="alpha/beta-Hydrolases"/>
    <property type="match status" value="1"/>
</dbReference>
<reference evidence="12 13" key="1">
    <citation type="journal article" date="2020" name="G3 (Bethesda)">
        <title>Draft Genome of the Common Snapping Turtle, Chelydra serpentina, a Model for Phenotypic Plasticity in Reptiles.</title>
        <authorList>
            <person name="Das D."/>
            <person name="Singh S.K."/>
            <person name="Bierstedt J."/>
            <person name="Erickson A."/>
            <person name="Galli G.L.J."/>
            <person name="Crossley D.A. 2nd"/>
            <person name="Rhen T."/>
        </authorList>
    </citation>
    <scope>NUCLEOTIDE SEQUENCE [LARGE SCALE GENOMIC DNA]</scope>
    <source>
        <tissue evidence="12">Whole blood</tissue>
    </source>
</reference>
<dbReference type="InterPro" id="IPR029058">
    <property type="entry name" value="AB_hydrolase_fold"/>
</dbReference>
<keyword evidence="5" id="KW-0378">Hydrolase</keyword>
<evidence type="ECO:0000256" key="4">
    <source>
        <dbReference type="ARBA" id="ARBA00022490"/>
    </source>
</evidence>
<dbReference type="FunFam" id="3.40.50.1820:FF:000139">
    <property type="entry name" value="lysophospholipase-like protein 1"/>
    <property type="match status" value="1"/>
</dbReference>
<name>A0A8T1SKK6_CHESE</name>
<keyword evidence="4" id="KW-0963">Cytoplasm</keyword>
<dbReference type="Gene3D" id="3.40.50.1820">
    <property type="entry name" value="alpha/beta hydrolase"/>
    <property type="match status" value="1"/>
</dbReference>
<comment type="similarity">
    <text evidence="2">Belongs to the AB hydrolase superfamily. AB hydrolase 2 family.</text>
</comment>
<evidence type="ECO:0000256" key="1">
    <source>
        <dbReference type="ARBA" id="ARBA00004514"/>
    </source>
</evidence>
<dbReference type="GO" id="GO:0005829">
    <property type="term" value="C:cytosol"/>
    <property type="evidence" value="ECO:0007669"/>
    <property type="project" value="UniProtKB-SubCell"/>
</dbReference>
<evidence type="ECO:0000313" key="13">
    <source>
        <dbReference type="Proteomes" id="UP000765507"/>
    </source>
</evidence>
<comment type="catalytic activity">
    <reaction evidence="7">
        <text>S-hexadecanoyl-L-cysteinyl-[protein] + H2O = L-cysteinyl-[protein] + hexadecanoate + H(+)</text>
        <dbReference type="Rhea" id="RHEA:19233"/>
        <dbReference type="Rhea" id="RHEA-COMP:10131"/>
        <dbReference type="Rhea" id="RHEA-COMP:11032"/>
        <dbReference type="ChEBI" id="CHEBI:7896"/>
        <dbReference type="ChEBI" id="CHEBI:15377"/>
        <dbReference type="ChEBI" id="CHEBI:15378"/>
        <dbReference type="ChEBI" id="CHEBI:29950"/>
        <dbReference type="ChEBI" id="CHEBI:74151"/>
        <dbReference type="EC" id="3.1.2.22"/>
    </reaction>
    <physiologicalReaction direction="left-to-right" evidence="7">
        <dbReference type="Rhea" id="RHEA:19234"/>
    </physiologicalReaction>
</comment>
<evidence type="ECO:0000256" key="9">
    <source>
        <dbReference type="ARBA" id="ARBA00073902"/>
    </source>
</evidence>
<dbReference type="InterPro" id="IPR003140">
    <property type="entry name" value="PLipase/COase/thioEstase"/>
</dbReference>
<feature type="domain" description="Phospholipase/carboxylesterase/thioesterase" evidence="11">
    <location>
        <begin position="52"/>
        <end position="267"/>
    </location>
</feature>
<sequence length="278" mass="30427">RPPRLQPATYASGAEPDSERAAPAQDGERCQPCAGRRGGAAMAAPAALLQRSVVSPAGRHRASVILLHGSGDTGPGVRAWIKQVLNQDLVFQHIKVIYPTAPARPYTPMRGALSTVWFDRWKISNECPEHIETIDSMCQVLTNVIDDEVKNGISKNRIILGGFSMGGGMAMHLAYRYHQDVAGVFALSSFLNKTSAVYQALQKNESVLPELFQCHGTADELVLPSWGEETNKMLKSLGVATSFHSFPNLNHELHKTELEKLSSWIVKKLPVETAMSNE</sequence>
<evidence type="ECO:0000259" key="11">
    <source>
        <dbReference type="Pfam" id="PF02230"/>
    </source>
</evidence>
<feature type="region of interest" description="Disordered" evidence="10">
    <location>
        <begin position="1"/>
        <end position="29"/>
    </location>
</feature>
<proteinExistence type="inferred from homology"/>
<evidence type="ECO:0000313" key="12">
    <source>
        <dbReference type="EMBL" id="KAG6929153.1"/>
    </source>
</evidence>
<evidence type="ECO:0000256" key="3">
    <source>
        <dbReference type="ARBA" id="ARBA00012423"/>
    </source>
</evidence>
<organism evidence="12 13">
    <name type="scientific">Chelydra serpentina</name>
    <name type="common">Snapping turtle</name>
    <name type="synonym">Testudo serpentina</name>
    <dbReference type="NCBI Taxonomy" id="8475"/>
    <lineage>
        <taxon>Eukaryota</taxon>
        <taxon>Metazoa</taxon>
        <taxon>Chordata</taxon>
        <taxon>Craniata</taxon>
        <taxon>Vertebrata</taxon>
        <taxon>Euteleostomi</taxon>
        <taxon>Archelosauria</taxon>
        <taxon>Testudinata</taxon>
        <taxon>Testudines</taxon>
        <taxon>Cryptodira</taxon>
        <taxon>Durocryptodira</taxon>
        <taxon>Americhelydia</taxon>
        <taxon>Chelydroidea</taxon>
        <taxon>Chelydridae</taxon>
        <taxon>Chelydra</taxon>
    </lineage>
</organism>
<evidence type="ECO:0000256" key="10">
    <source>
        <dbReference type="SAM" id="MobiDB-lite"/>
    </source>
</evidence>
<evidence type="ECO:0000256" key="8">
    <source>
        <dbReference type="ARBA" id="ARBA00057451"/>
    </source>
</evidence>
<dbReference type="EMBL" id="JAHGAV010000188">
    <property type="protein sequence ID" value="KAG6929153.1"/>
    <property type="molecule type" value="Genomic_DNA"/>
</dbReference>
<dbReference type="GO" id="GO:0008474">
    <property type="term" value="F:palmitoyl-(protein) hydrolase activity"/>
    <property type="evidence" value="ECO:0007669"/>
    <property type="project" value="UniProtKB-EC"/>
</dbReference>
<comment type="subcellular location">
    <subcellularLocation>
        <location evidence="1">Cytoplasm</location>
        <location evidence="1">Cytosol</location>
    </subcellularLocation>
</comment>
<dbReference type="OrthoDB" id="2418081at2759"/>
<dbReference type="InterPro" id="IPR050565">
    <property type="entry name" value="LYPA1-2/EST-like"/>
</dbReference>
<evidence type="ECO:0000256" key="6">
    <source>
        <dbReference type="ARBA" id="ARBA00022990"/>
    </source>
</evidence>
<dbReference type="GO" id="GO:0052689">
    <property type="term" value="F:carboxylic ester hydrolase activity"/>
    <property type="evidence" value="ECO:0007669"/>
    <property type="project" value="TreeGrafter"/>
</dbReference>
<feature type="non-terminal residue" evidence="12">
    <location>
        <position position="278"/>
    </location>
</feature>
<gene>
    <name evidence="12" type="primary">LYPLAL1</name>
    <name evidence="12" type="ORF">G0U57_006239</name>
</gene>
<evidence type="ECO:0000256" key="7">
    <source>
        <dbReference type="ARBA" id="ARBA00047409"/>
    </source>
</evidence>
<keyword evidence="13" id="KW-1185">Reference proteome</keyword>
<keyword evidence="6" id="KW-0007">Acetylation</keyword>
<evidence type="ECO:0000256" key="2">
    <source>
        <dbReference type="ARBA" id="ARBA00006499"/>
    </source>
</evidence>
<dbReference type="Proteomes" id="UP000765507">
    <property type="component" value="Unassembled WGS sequence"/>
</dbReference>
<dbReference type="AlphaFoldDB" id="A0A8T1SKK6"/>
<evidence type="ECO:0000256" key="5">
    <source>
        <dbReference type="ARBA" id="ARBA00022801"/>
    </source>
</evidence>
<dbReference type="PANTHER" id="PTHR10655:SF17">
    <property type="entry name" value="LYSOPHOSPHOLIPASE-LIKE PROTEIN 1"/>
    <property type="match status" value="1"/>
</dbReference>
<comment type="function">
    <text evidence="8">Palmitoyl thioesterase that catalyzes depalmitoylation of CGAS and KCNMA1. Acts as a regulator of innate immunity by mediating depalmitoylation of CGAS, thereby preventing CGAS homodimerization and cyclic GMP-AMP synthase activity. Does not exhibit phospholipase nor triacylglycerol lipase activity, able to hydrolyze only short chain substrates due to its shallow active site.</text>
</comment>
<dbReference type="PANTHER" id="PTHR10655">
    <property type="entry name" value="LYSOPHOSPHOLIPASE-RELATED"/>
    <property type="match status" value="1"/>
</dbReference>
<protein>
    <recommendedName>
        <fullName evidence="9">Lysophospholipase-like protein 1</fullName>
        <ecNumber evidence="3">3.1.2.22</ecNumber>
    </recommendedName>
</protein>
<dbReference type="EC" id="3.1.2.22" evidence="3"/>
<comment type="caution">
    <text evidence="12">The sequence shown here is derived from an EMBL/GenBank/DDBJ whole genome shotgun (WGS) entry which is preliminary data.</text>
</comment>
<accession>A0A8T1SKK6</accession>